<proteinExistence type="predicted"/>
<dbReference type="EMBL" id="BK016245">
    <property type="protein sequence ID" value="DAG04786.1"/>
    <property type="molecule type" value="Genomic_DNA"/>
</dbReference>
<accession>A0A8S5VDD5</accession>
<evidence type="ECO:0000256" key="1">
    <source>
        <dbReference type="SAM" id="MobiDB-lite"/>
    </source>
</evidence>
<protein>
    <submittedName>
        <fullName evidence="2">Uncharacterized protein</fullName>
    </submittedName>
</protein>
<organism evidence="2">
    <name type="scientific">Siphoviridae sp. ctGa111</name>
    <dbReference type="NCBI Taxonomy" id="2825413"/>
    <lineage>
        <taxon>Viruses</taxon>
        <taxon>Duplodnaviria</taxon>
        <taxon>Heunggongvirae</taxon>
        <taxon>Uroviricota</taxon>
        <taxon>Caudoviricetes</taxon>
    </lineage>
</organism>
<feature type="region of interest" description="Disordered" evidence="1">
    <location>
        <begin position="1"/>
        <end position="46"/>
    </location>
</feature>
<evidence type="ECO:0000313" key="2">
    <source>
        <dbReference type="EMBL" id="DAG04786.1"/>
    </source>
</evidence>
<sequence length="46" mass="5075">MIKTPPRLSWKRTMAEPPEPTKPLNDAYHGGSFVNETPLASATQAH</sequence>
<reference evidence="2" key="1">
    <citation type="journal article" date="2021" name="Proc. Natl. Acad. Sci. U.S.A.">
        <title>A Catalog of Tens of Thousands of Viruses from Human Metagenomes Reveals Hidden Associations with Chronic Diseases.</title>
        <authorList>
            <person name="Tisza M.J."/>
            <person name="Buck C.B."/>
        </authorList>
    </citation>
    <scope>NUCLEOTIDE SEQUENCE</scope>
    <source>
        <strain evidence="2">CtGa111</strain>
    </source>
</reference>
<feature type="compositionally biased region" description="Polar residues" evidence="1">
    <location>
        <begin position="34"/>
        <end position="46"/>
    </location>
</feature>
<name>A0A8S5VDD5_9CAUD</name>